<dbReference type="RefSeq" id="WP_223469805.1">
    <property type="nucleotide sequence ID" value="NZ_JAFBIL020000008.1"/>
</dbReference>
<keyword evidence="2" id="KW-1185">Reference proteome</keyword>
<dbReference type="EMBL" id="JAFBIL020000008">
    <property type="protein sequence ID" value="MBZ2209333.1"/>
    <property type="molecule type" value="Genomic_DNA"/>
</dbReference>
<evidence type="ECO:0000313" key="2">
    <source>
        <dbReference type="Proteomes" id="UP000809349"/>
    </source>
</evidence>
<gene>
    <name evidence="1" type="ORF">I4X03_018850</name>
</gene>
<dbReference type="InterPro" id="IPR017549">
    <property type="entry name" value="APMV_L690"/>
</dbReference>
<accession>A0ABS7STN8</accession>
<dbReference type="InterPro" id="IPR015943">
    <property type="entry name" value="WD40/YVTN_repeat-like_dom_sf"/>
</dbReference>
<sequence>MNAFLRHLTGTQPLPVRVELPIVHVPYYYEVRKLVADVAALGAGNLDPNLVNAWGIAFNPFGFVWVSGEGSGLSTLYDGDGHPQSLVVAIPPPAGSTARGQPTGIVFYGGGGFVVSNGSSSGPSRFIFAGEDGVISGWAPNVDFTNAIRVIDNTPLGTVYKGLALGANGQGALLYATDFHNARIDVFDAAFQPVVLPARAFHDPHLPHGFAPFGIQAIGGDIYVTYAKQDADHGRELAGRGLGLVSVFSPTGEFVRRLITRGALNAPWGLALAPASFGKFGNRLLVANFGDGAINAYDIANGRFAGRLRGTDREPLRIDGLWGLAFGNGVNHQPLNTLFFTAGPGNQAHGLYGRIDVARDDTQADVQDIE</sequence>
<organism evidence="1 2">
    <name type="scientific">Massilia soli</name>
    <dbReference type="NCBI Taxonomy" id="2792854"/>
    <lineage>
        <taxon>Bacteria</taxon>
        <taxon>Pseudomonadati</taxon>
        <taxon>Pseudomonadota</taxon>
        <taxon>Betaproteobacteria</taxon>
        <taxon>Burkholderiales</taxon>
        <taxon>Oxalobacteraceae</taxon>
        <taxon>Telluria group</taxon>
        <taxon>Massilia</taxon>
    </lineage>
</organism>
<comment type="caution">
    <text evidence="1">The sequence shown here is derived from an EMBL/GenBank/DDBJ whole genome shotgun (WGS) entry which is preliminary data.</text>
</comment>
<protein>
    <submittedName>
        <fullName evidence="1">TIGR03118 family protein</fullName>
    </submittedName>
</protein>
<dbReference type="Gene3D" id="2.130.10.10">
    <property type="entry name" value="YVTN repeat-like/Quinoprotein amine dehydrogenase"/>
    <property type="match status" value="1"/>
</dbReference>
<dbReference type="Proteomes" id="UP000809349">
    <property type="component" value="Unassembled WGS sequence"/>
</dbReference>
<reference evidence="1 2" key="2">
    <citation type="submission" date="2021-08" db="EMBL/GenBank/DDBJ databases">
        <title>Massilia sp. R798.</title>
        <authorList>
            <person name="Baek J.H."/>
            <person name="Jung H.S."/>
            <person name="Kim K.R."/>
            <person name="Jeon C.O."/>
        </authorList>
    </citation>
    <scope>NUCLEOTIDE SEQUENCE [LARGE SCALE GENOMIC DNA]</scope>
    <source>
        <strain evidence="1 2">R798</strain>
    </source>
</reference>
<reference evidence="1 2" key="1">
    <citation type="submission" date="2021-01" db="EMBL/GenBank/DDBJ databases">
        <authorList>
            <person name="Ruan W."/>
            <person name="Khan S.A."/>
            <person name="Jeon C.O."/>
        </authorList>
    </citation>
    <scope>NUCLEOTIDE SEQUENCE [LARGE SCALE GENOMIC DNA]</scope>
    <source>
        <strain evidence="1 2">R798</strain>
    </source>
</reference>
<name>A0ABS7STN8_9BURK</name>
<evidence type="ECO:0000313" key="1">
    <source>
        <dbReference type="EMBL" id="MBZ2209333.1"/>
    </source>
</evidence>
<dbReference type="NCBIfam" id="TIGR03118">
    <property type="entry name" value="PEPCTERM_chp_1"/>
    <property type="match status" value="1"/>
</dbReference>
<dbReference type="SUPFAM" id="SSF75011">
    <property type="entry name" value="3-carboxy-cis,cis-mucoante lactonizing enzyme"/>
    <property type="match status" value="1"/>
</dbReference>
<proteinExistence type="predicted"/>